<keyword evidence="1" id="KW-0175">Coiled coil</keyword>
<dbReference type="AlphaFoldDB" id="A0A518VBK5"/>
<proteinExistence type="predicted"/>
<accession>A0A518VBK5</accession>
<name>A0A518VBK5_BRELA</name>
<dbReference type="EMBL" id="CP033464">
    <property type="protein sequence ID" value="QDX94373.1"/>
    <property type="molecule type" value="Genomic_DNA"/>
</dbReference>
<keyword evidence="3" id="KW-1185">Reference proteome</keyword>
<organism evidence="2 3">
    <name type="scientific">Brevibacillus laterosporus</name>
    <name type="common">Bacillus laterosporus</name>
    <dbReference type="NCBI Taxonomy" id="1465"/>
    <lineage>
        <taxon>Bacteria</taxon>
        <taxon>Bacillati</taxon>
        <taxon>Bacillota</taxon>
        <taxon>Bacilli</taxon>
        <taxon>Bacillales</taxon>
        <taxon>Paenibacillaceae</taxon>
        <taxon>Brevibacillus</taxon>
    </lineage>
</organism>
<evidence type="ECO:0000256" key="1">
    <source>
        <dbReference type="SAM" id="Coils"/>
    </source>
</evidence>
<evidence type="ECO:0000313" key="2">
    <source>
        <dbReference type="EMBL" id="QDX94373.1"/>
    </source>
</evidence>
<reference evidence="2 3" key="1">
    <citation type="submission" date="2018-11" db="EMBL/GenBank/DDBJ databases">
        <title>Phylogenetic determinants of toxin gene distribution in genomes of Brevibacillus laterosporus.</title>
        <authorList>
            <person name="Glare T.R."/>
            <person name="Durrant A."/>
            <person name="Berry C."/>
            <person name="Palma L."/>
            <person name="Ormskirk M."/>
            <person name="Cox M.O."/>
        </authorList>
    </citation>
    <scope>NUCLEOTIDE SEQUENCE [LARGE SCALE GENOMIC DNA]</scope>
    <source>
        <strain evidence="2 3">1821L</strain>
    </source>
</reference>
<gene>
    <name evidence="2" type="ORF">EEL30_20045</name>
</gene>
<dbReference type="Proteomes" id="UP000319432">
    <property type="component" value="Chromosome"/>
</dbReference>
<sequence length="143" mass="16911">MPNFTPLLEMKSWFENSMTHQIKEITENLHHKEAEWISRNQELISKLDTKTVEIDYLKSKIAQSEQLIEIYQESIKMKDEMVVQKDKRINKLTKEMADIKKRIEAISLLTEKRTSAKETNGRVDVKRPKTAFKMDRNGNLDKM</sequence>
<protein>
    <submittedName>
        <fullName evidence="2">Uncharacterized protein</fullName>
    </submittedName>
</protein>
<feature type="coiled-coil region" evidence="1">
    <location>
        <begin position="82"/>
        <end position="109"/>
    </location>
</feature>
<evidence type="ECO:0000313" key="3">
    <source>
        <dbReference type="Proteomes" id="UP000319432"/>
    </source>
</evidence>